<dbReference type="GO" id="GO:0045454">
    <property type="term" value="P:cell redox homeostasis"/>
    <property type="evidence" value="ECO:0007669"/>
    <property type="project" value="TreeGrafter"/>
</dbReference>
<evidence type="ECO:0000259" key="12">
    <source>
        <dbReference type="PROSITE" id="PS51674"/>
    </source>
</evidence>
<evidence type="ECO:0000256" key="8">
    <source>
        <dbReference type="ARBA" id="ARBA00023125"/>
    </source>
</evidence>
<comment type="subcellular location">
    <subcellularLocation>
        <location evidence="1 11">Cytoplasm</location>
    </subcellularLocation>
</comment>
<dbReference type="AlphaFoldDB" id="A0A840INN3"/>
<keyword evidence="4 11" id="KW-0479">Metal-binding</keyword>
<evidence type="ECO:0000256" key="5">
    <source>
        <dbReference type="ARBA" id="ARBA00023004"/>
    </source>
</evidence>
<dbReference type="GO" id="GO:0005737">
    <property type="term" value="C:cytoplasm"/>
    <property type="evidence" value="ECO:0007669"/>
    <property type="project" value="UniProtKB-SubCell"/>
</dbReference>
<keyword evidence="8 11" id="KW-0238">DNA-binding</keyword>
<evidence type="ECO:0000256" key="7">
    <source>
        <dbReference type="ARBA" id="ARBA00023015"/>
    </source>
</evidence>
<comment type="PTM">
    <text evidence="11">The Fe-S cluster can be nitrosylated by nitric oxide (NO).</text>
</comment>
<dbReference type="InterPro" id="IPR003482">
    <property type="entry name" value="Whib"/>
</dbReference>
<dbReference type="PANTHER" id="PTHR38839">
    <property type="entry name" value="TRANSCRIPTIONAL REGULATOR WHID-RELATED"/>
    <property type="match status" value="1"/>
</dbReference>
<name>A0A840INN3_9PSEU</name>
<feature type="binding site" evidence="11">
    <location>
        <position position="51"/>
    </location>
    <ligand>
        <name>[4Fe-4S] cluster</name>
        <dbReference type="ChEBI" id="CHEBI:49883"/>
    </ligand>
</feature>
<keyword evidence="14" id="KW-1185">Reference proteome</keyword>
<keyword evidence="6 11" id="KW-0411">Iron-sulfur</keyword>
<protein>
    <recommendedName>
        <fullName evidence="11">Transcriptional regulator WhiB</fullName>
    </recommendedName>
</protein>
<dbReference type="HAMAP" id="MF_01479">
    <property type="entry name" value="WhiB"/>
    <property type="match status" value="1"/>
</dbReference>
<dbReference type="RefSeq" id="WP_184776862.1">
    <property type="nucleotide sequence ID" value="NZ_JACHMG010000001.1"/>
</dbReference>
<feature type="binding site" evidence="11">
    <location>
        <position position="45"/>
    </location>
    <ligand>
        <name>[4Fe-4S] cluster</name>
        <dbReference type="ChEBI" id="CHEBI:49883"/>
    </ligand>
</feature>
<keyword evidence="11" id="KW-0963">Cytoplasm</keyword>
<comment type="cofactor">
    <cofactor evidence="11">
        <name>[4Fe-4S] cluster</name>
        <dbReference type="ChEBI" id="CHEBI:49883"/>
    </cofactor>
    <text evidence="11">Binds 1 [4Fe-4S] cluster per subunit. Following nitrosylation of the [4Fe-4S] cluster binds 1 [4Fe-8(NO)] cluster per subunit.</text>
</comment>
<sequence>MELTTTSWLARAACQDEDPELFFPISDVGPGARQVAQAKAVCARCPVRQECLSYALDNGLANGIFGGTTELERRKLVRTGTGERTAGHRAA</sequence>
<feature type="domain" description="4Fe-4S Wbl-type" evidence="12">
    <location>
        <begin position="13"/>
        <end position="75"/>
    </location>
</feature>
<keyword evidence="7 11" id="KW-0805">Transcription regulation</keyword>
<dbReference type="Proteomes" id="UP000581769">
    <property type="component" value="Unassembled WGS sequence"/>
</dbReference>
<feature type="binding site" evidence="11">
    <location>
        <position position="14"/>
    </location>
    <ligand>
        <name>[4Fe-4S] cluster</name>
        <dbReference type="ChEBI" id="CHEBI:49883"/>
    </ligand>
</feature>
<comment type="PTM">
    <text evidence="11">Upon Fe-S cluster removal intramolecular disulfide bonds are formed.</text>
</comment>
<dbReference type="GO" id="GO:0045892">
    <property type="term" value="P:negative regulation of DNA-templated transcription"/>
    <property type="evidence" value="ECO:0007669"/>
    <property type="project" value="TreeGrafter"/>
</dbReference>
<comment type="similarity">
    <text evidence="2 11">Belongs to the WhiB family.</text>
</comment>
<keyword evidence="3 11" id="KW-0004">4Fe-4S</keyword>
<evidence type="ECO:0000313" key="14">
    <source>
        <dbReference type="Proteomes" id="UP000581769"/>
    </source>
</evidence>
<evidence type="ECO:0000256" key="1">
    <source>
        <dbReference type="ARBA" id="ARBA00004496"/>
    </source>
</evidence>
<evidence type="ECO:0000256" key="2">
    <source>
        <dbReference type="ARBA" id="ARBA00006597"/>
    </source>
</evidence>
<dbReference type="GO" id="GO:0035731">
    <property type="term" value="F:dinitrosyl-iron complex binding"/>
    <property type="evidence" value="ECO:0007669"/>
    <property type="project" value="UniProtKB-UniRule"/>
</dbReference>
<evidence type="ECO:0000256" key="9">
    <source>
        <dbReference type="ARBA" id="ARBA00023157"/>
    </source>
</evidence>
<dbReference type="InterPro" id="IPR034768">
    <property type="entry name" value="4FE4S_WBL"/>
</dbReference>
<comment type="caution">
    <text evidence="13">The sequence shown here is derived from an EMBL/GenBank/DDBJ whole genome shotgun (WGS) entry which is preliminary data.</text>
</comment>
<accession>A0A840INN3</accession>
<keyword evidence="10 11" id="KW-0804">Transcription</keyword>
<feature type="binding site" evidence="11">
    <location>
        <position position="42"/>
    </location>
    <ligand>
        <name>[4Fe-4S] cluster</name>
        <dbReference type="ChEBI" id="CHEBI:49883"/>
    </ligand>
</feature>
<dbReference type="GO" id="GO:0046872">
    <property type="term" value="F:metal ion binding"/>
    <property type="evidence" value="ECO:0007669"/>
    <property type="project" value="UniProtKB-KW"/>
</dbReference>
<dbReference type="GO" id="GO:0003677">
    <property type="term" value="F:DNA binding"/>
    <property type="evidence" value="ECO:0007669"/>
    <property type="project" value="UniProtKB-UniRule"/>
</dbReference>
<evidence type="ECO:0000256" key="10">
    <source>
        <dbReference type="ARBA" id="ARBA00023163"/>
    </source>
</evidence>
<dbReference type="Pfam" id="PF02467">
    <property type="entry name" value="Whib"/>
    <property type="match status" value="1"/>
</dbReference>
<evidence type="ECO:0000256" key="11">
    <source>
        <dbReference type="HAMAP-Rule" id="MF_01479"/>
    </source>
</evidence>
<keyword evidence="9 11" id="KW-1015">Disulfide bond</keyword>
<gene>
    <name evidence="11" type="primary">whiB</name>
    <name evidence="13" type="ORF">BJY18_000169</name>
</gene>
<dbReference type="EMBL" id="JACHMG010000001">
    <property type="protein sequence ID" value="MBB4682684.1"/>
    <property type="molecule type" value="Genomic_DNA"/>
</dbReference>
<proteinExistence type="inferred from homology"/>
<comment type="function">
    <text evidence="11">Acts as a transcriptional regulator. Probably redox-responsive. The apo- but not holo-form probably binds DNA.</text>
</comment>
<evidence type="ECO:0000256" key="4">
    <source>
        <dbReference type="ARBA" id="ARBA00022723"/>
    </source>
</evidence>
<dbReference type="PANTHER" id="PTHR38839:SF6">
    <property type="entry name" value="TRANSCRIPTIONAL REGULATOR WHIB1"/>
    <property type="match status" value="1"/>
</dbReference>
<keyword evidence="5 11" id="KW-0408">Iron</keyword>
<evidence type="ECO:0000256" key="6">
    <source>
        <dbReference type="ARBA" id="ARBA00023014"/>
    </source>
</evidence>
<organism evidence="13 14">
    <name type="scientific">Amycolatopsis jiangsuensis</name>
    <dbReference type="NCBI Taxonomy" id="1181879"/>
    <lineage>
        <taxon>Bacteria</taxon>
        <taxon>Bacillati</taxon>
        <taxon>Actinomycetota</taxon>
        <taxon>Actinomycetes</taxon>
        <taxon>Pseudonocardiales</taxon>
        <taxon>Pseudonocardiaceae</taxon>
        <taxon>Amycolatopsis</taxon>
    </lineage>
</organism>
<evidence type="ECO:0000256" key="3">
    <source>
        <dbReference type="ARBA" id="ARBA00022485"/>
    </source>
</evidence>
<reference evidence="13 14" key="1">
    <citation type="submission" date="2020-08" db="EMBL/GenBank/DDBJ databases">
        <title>Sequencing the genomes of 1000 actinobacteria strains.</title>
        <authorList>
            <person name="Klenk H.-P."/>
        </authorList>
    </citation>
    <scope>NUCLEOTIDE SEQUENCE [LARGE SCALE GENOMIC DNA]</scope>
    <source>
        <strain evidence="13 14">DSM 45859</strain>
    </source>
</reference>
<dbReference type="PROSITE" id="PS51674">
    <property type="entry name" value="4FE4S_WBL"/>
    <property type="match status" value="1"/>
</dbReference>
<evidence type="ECO:0000313" key="13">
    <source>
        <dbReference type="EMBL" id="MBB4682684.1"/>
    </source>
</evidence>
<dbReference type="GO" id="GO:0051539">
    <property type="term" value="F:4 iron, 4 sulfur cluster binding"/>
    <property type="evidence" value="ECO:0007669"/>
    <property type="project" value="UniProtKB-UniRule"/>
</dbReference>
<dbReference type="GO" id="GO:0047134">
    <property type="term" value="F:protein-disulfide reductase [NAD(P)H] activity"/>
    <property type="evidence" value="ECO:0007669"/>
    <property type="project" value="TreeGrafter"/>
</dbReference>